<dbReference type="GO" id="GO:0003700">
    <property type="term" value="F:DNA-binding transcription factor activity"/>
    <property type="evidence" value="ECO:0007669"/>
    <property type="project" value="InterPro"/>
</dbReference>
<dbReference type="PANTHER" id="PTHR46796:SF14">
    <property type="entry name" value="TRANSCRIPTIONAL REGULATORY PROTEIN"/>
    <property type="match status" value="1"/>
</dbReference>
<name>A0A5Q0CG22_9HYPH</name>
<dbReference type="AlphaFoldDB" id="A0A5Q0CG22"/>
<dbReference type="InterPro" id="IPR050204">
    <property type="entry name" value="AraC_XylS_family_regulators"/>
</dbReference>
<dbReference type="OrthoDB" id="9793400at2"/>
<dbReference type="Proteomes" id="UP000326881">
    <property type="component" value="Plasmid unnamed"/>
</dbReference>
<dbReference type="InterPro" id="IPR018060">
    <property type="entry name" value="HTH_AraC"/>
</dbReference>
<keyword evidence="2" id="KW-0238">DNA-binding</keyword>
<evidence type="ECO:0000256" key="2">
    <source>
        <dbReference type="ARBA" id="ARBA00023125"/>
    </source>
</evidence>
<sequence>MFKETTKAARKNVAQCATLTVAAMTITRFNGGGGEPPALPVAKRAEVFDVIMHLKDVKSLRLWHGESLVHDGGWARGELIIADRREQWRLEHLSAFDCLQFSIQMSAIRDFAAGVGRPQFTDLQCKLKTRDEVILGLAQALIPALEQPRLSSPLFLEQISLAILTHLGQTYGGVHIPIRRKGALAPWQEKRATEFLSAHLGAQLSVTELAQACNLSRSYFIKAFKETFGKTPYRWLTEYRVAQAKDLLISGASIAEVANICGFSDQSHLTRVFSEVAGEPPGNWRRYNRIDTRSGTAQP</sequence>
<dbReference type="SMART" id="SM00342">
    <property type="entry name" value="HTH_ARAC"/>
    <property type="match status" value="1"/>
</dbReference>
<geneLocation type="plasmid" evidence="5 6">
    <name>unnamed</name>
</geneLocation>
<accession>A0A5Q0CG22</accession>
<dbReference type="SUPFAM" id="SSF46689">
    <property type="entry name" value="Homeodomain-like"/>
    <property type="match status" value="2"/>
</dbReference>
<dbReference type="PANTHER" id="PTHR46796">
    <property type="entry name" value="HTH-TYPE TRANSCRIPTIONAL ACTIVATOR RHAS-RELATED"/>
    <property type="match status" value="1"/>
</dbReference>
<gene>
    <name evidence="5" type="ORF">FZ934_24695</name>
</gene>
<keyword evidence="1" id="KW-0805">Transcription regulation</keyword>
<evidence type="ECO:0000259" key="4">
    <source>
        <dbReference type="PROSITE" id="PS01124"/>
    </source>
</evidence>
<organism evidence="5 6">
    <name type="scientific">Rhizobium grahamii</name>
    <dbReference type="NCBI Taxonomy" id="1120045"/>
    <lineage>
        <taxon>Bacteria</taxon>
        <taxon>Pseudomonadati</taxon>
        <taxon>Pseudomonadota</taxon>
        <taxon>Alphaproteobacteria</taxon>
        <taxon>Hyphomicrobiales</taxon>
        <taxon>Rhizobiaceae</taxon>
        <taxon>Rhizobium/Agrobacterium group</taxon>
        <taxon>Rhizobium</taxon>
    </lineage>
</organism>
<dbReference type="InterPro" id="IPR009057">
    <property type="entry name" value="Homeodomain-like_sf"/>
</dbReference>
<dbReference type="EMBL" id="CP043499">
    <property type="protein sequence ID" value="QFY63454.1"/>
    <property type="molecule type" value="Genomic_DNA"/>
</dbReference>
<dbReference type="KEGG" id="rgr:FZ934_24695"/>
<evidence type="ECO:0000313" key="6">
    <source>
        <dbReference type="Proteomes" id="UP000326881"/>
    </source>
</evidence>
<keyword evidence="5" id="KW-0614">Plasmid</keyword>
<dbReference type="PROSITE" id="PS01124">
    <property type="entry name" value="HTH_ARAC_FAMILY_2"/>
    <property type="match status" value="1"/>
</dbReference>
<dbReference type="GO" id="GO:0043565">
    <property type="term" value="F:sequence-specific DNA binding"/>
    <property type="evidence" value="ECO:0007669"/>
    <property type="project" value="InterPro"/>
</dbReference>
<keyword evidence="6" id="KW-1185">Reference proteome</keyword>
<protein>
    <submittedName>
        <fullName evidence="5">Helix-turn-helix transcriptional regulator</fullName>
    </submittedName>
</protein>
<dbReference type="RefSeq" id="WP_153273417.1">
    <property type="nucleotide sequence ID" value="NZ_CP043499.1"/>
</dbReference>
<dbReference type="Pfam" id="PF12833">
    <property type="entry name" value="HTH_18"/>
    <property type="match status" value="1"/>
</dbReference>
<evidence type="ECO:0000256" key="1">
    <source>
        <dbReference type="ARBA" id="ARBA00023015"/>
    </source>
</evidence>
<evidence type="ECO:0000313" key="5">
    <source>
        <dbReference type="EMBL" id="QFY63454.1"/>
    </source>
</evidence>
<evidence type="ECO:0000256" key="3">
    <source>
        <dbReference type="ARBA" id="ARBA00023163"/>
    </source>
</evidence>
<keyword evidence="3" id="KW-0804">Transcription</keyword>
<dbReference type="Gene3D" id="1.10.10.60">
    <property type="entry name" value="Homeodomain-like"/>
    <property type="match status" value="2"/>
</dbReference>
<reference evidence="5 6" key="1">
    <citation type="submission" date="2019-08" db="EMBL/GenBank/DDBJ databases">
        <title>Prosopis cineraria nodule microbiome.</title>
        <authorList>
            <person name="Ali R."/>
            <person name="Chaluvadi S.R."/>
            <person name="Wang X."/>
        </authorList>
    </citation>
    <scope>NUCLEOTIDE SEQUENCE [LARGE SCALE GENOMIC DNA]</scope>
    <source>
        <strain evidence="5 6">BG7</strain>
        <plasmid evidence="5 6">unnamed</plasmid>
    </source>
</reference>
<dbReference type="PROSITE" id="PS00041">
    <property type="entry name" value="HTH_ARAC_FAMILY_1"/>
    <property type="match status" value="1"/>
</dbReference>
<feature type="domain" description="HTH araC/xylS-type" evidence="4">
    <location>
        <begin position="190"/>
        <end position="287"/>
    </location>
</feature>
<dbReference type="InterPro" id="IPR018062">
    <property type="entry name" value="HTH_AraC-typ_CS"/>
</dbReference>
<proteinExistence type="predicted"/>